<dbReference type="RefSeq" id="WP_245887748.1">
    <property type="nucleotide sequence ID" value="NZ_PVTG01000004.1"/>
</dbReference>
<dbReference type="InterPro" id="IPR045851">
    <property type="entry name" value="AMP-bd_C_sf"/>
</dbReference>
<dbReference type="PANTHER" id="PTHR43201:SF5">
    <property type="entry name" value="MEDIUM-CHAIN ACYL-COA LIGASE ACSF2, MITOCHONDRIAL"/>
    <property type="match status" value="1"/>
</dbReference>
<dbReference type="CDD" id="cd05917">
    <property type="entry name" value="FACL_like_2"/>
    <property type="match status" value="1"/>
</dbReference>
<reference evidence="5 6" key="1">
    <citation type="submission" date="2018-03" db="EMBL/GenBank/DDBJ databases">
        <title>Genomic Encyclopedia of Archaeal and Bacterial Type Strains, Phase II (KMG-II): from individual species to whole genera.</title>
        <authorList>
            <person name="Goeker M."/>
        </authorList>
    </citation>
    <scope>NUCLEOTIDE SEQUENCE [LARGE SCALE GENOMIC DNA]</scope>
    <source>
        <strain evidence="5 6">DSM 45416</strain>
    </source>
</reference>
<dbReference type="Gene3D" id="3.40.50.12780">
    <property type="entry name" value="N-terminal domain of ligase-like"/>
    <property type="match status" value="1"/>
</dbReference>
<keyword evidence="2" id="KW-0436">Ligase</keyword>
<feature type="domain" description="AMP-dependent synthetase/ligase" evidence="3">
    <location>
        <begin position="34"/>
        <end position="406"/>
    </location>
</feature>
<name>A0A2T0TWN4_9ACTN</name>
<protein>
    <submittedName>
        <fullName evidence="5">Fatty-acyl-CoA synthase</fullName>
    </submittedName>
</protein>
<dbReference type="EMBL" id="PVTG01000004">
    <property type="protein sequence ID" value="PRY50116.1"/>
    <property type="molecule type" value="Genomic_DNA"/>
</dbReference>
<dbReference type="GO" id="GO:0006631">
    <property type="term" value="P:fatty acid metabolic process"/>
    <property type="evidence" value="ECO:0007669"/>
    <property type="project" value="TreeGrafter"/>
</dbReference>
<evidence type="ECO:0000256" key="1">
    <source>
        <dbReference type="ARBA" id="ARBA00006432"/>
    </source>
</evidence>
<comment type="similarity">
    <text evidence="1">Belongs to the ATP-dependent AMP-binding enzyme family.</text>
</comment>
<accession>A0A2T0TWN4</accession>
<evidence type="ECO:0000313" key="6">
    <source>
        <dbReference type="Proteomes" id="UP000239210"/>
    </source>
</evidence>
<evidence type="ECO:0000259" key="3">
    <source>
        <dbReference type="Pfam" id="PF00501"/>
    </source>
</evidence>
<dbReference type="FunFam" id="3.40.50.12780:FF:000003">
    <property type="entry name" value="Long-chain-fatty-acid--CoA ligase FadD"/>
    <property type="match status" value="1"/>
</dbReference>
<organism evidence="5 6">
    <name type="scientific">Geodermatophilus tzadiensis</name>
    <dbReference type="NCBI Taxonomy" id="1137988"/>
    <lineage>
        <taxon>Bacteria</taxon>
        <taxon>Bacillati</taxon>
        <taxon>Actinomycetota</taxon>
        <taxon>Actinomycetes</taxon>
        <taxon>Geodermatophilales</taxon>
        <taxon>Geodermatophilaceae</taxon>
        <taxon>Geodermatophilus</taxon>
    </lineage>
</organism>
<feature type="domain" description="AMP-binding enzyme C-terminal" evidence="4">
    <location>
        <begin position="457"/>
        <end position="533"/>
    </location>
</feature>
<dbReference type="SUPFAM" id="SSF56801">
    <property type="entry name" value="Acetyl-CoA synthetase-like"/>
    <property type="match status" value="1"/>
</dbReference>
<dbReference type="InterPro" id="IPR000873">
    <property type="entry name" value="AMP-dep_synth/lig_dom"/>
</dbReference>
<dbReference type="FunFam" id="3.30.300.30:FF:000008">
    <property type="entry name" value="2,3-dihydroxybenzoate-AMP ligase"/>
    <property type="match status" value="1"/>
</dbReference>
<comment type="caution">
    <text evidence="5">The sequence shown here is derived from an EMBL/GenBank/DDBJ whole genome shotgun (WGS) entry which is preliminary data.</text>
</comment>
<dbReference type="PANTHER" id="PTHR43201">
    <property type="entry name" value="ACYL-COA SYNTHETASE"/>
    <property type="match status" value="1"/>
</dbReference>
<evidence type="ECO:0000259" key="4">
    <source>
        <dbReference type="Pfam" id="PF13193"/>
    </source>
</evidence>
<dbReference type="Pfam" id="PF00501">
    <property type="entry name" value="AMP-binding"/>
    <property type="match status" value="1"/>
</dbReference>
<dbReference type="InterPro" id="IPR025110">
    <property type="entry name" value="AMP-bd_C"/>
</dbReference>
<keyword evidence="6" id="KW-1185">Reference proteome</keyword>
<proteinExistence type="inferred from homology"/>
<sequence length="558" mass="60266">MTETLPGAAAPAQPSYASGTSTVPLLGDTIGADLDRTAARVGDHEALVECATGRRWTYPQLVADVDACALGLDALGVAKGDRVGIWAPNCAEWVFVQYGTAKLGAVLVNINPAYRTHELAYVLRQAGISVLVAAPEFKTSDYRAMVAEVRGECPDLREVVFLGDPEWEQLMATGRAADRGLLAARAAELSPDDPINIQYTSGTTGFPKGATLSHHNLLNNGFFVGEGCGYTQADRVCIPVPYYHCFGMGMGNLGATSHGATMVIPAPAFDPAATLRAVPEERCTSLYGVPTMFIAELALPDFGTYDLSSLRTGIMAGSPCPVEVMKRVVAEMGMTEVTICYGMTETSPVSTQTGADDDLDRRTSTVGRVHPHLEVKVVDPATGITVPRGTPGEFCTRGYSVMLGYWDEPEKTAEVIDRARWMHTGDLAVMDDAGYLNIVGRIKDMVIRGGENVYPREVEEFLYTHPDVVDAQVIGVPDERYGEELMAWVRLREGAEPLTPEALKAFCAGKLAHYKVPRYVKVVEAFPMTVTGKVRKVEMREVSVHELGLEQAAAIRNA</sequence>
<dbReference type="InterPro" id="IPR020845">
    <property type="entry name" value="AMP-binding_CS"/>
</dbReference>
<dbReference type="Gene3D" id="3.30.300.30">
    <property type="match status" value="1"/>
</dbReference>
<dbReference type="AlphaFoldDB" id="A0A2T0TWN4"/>
<evidence type="ECO:0000313" key="5">
    <source>
        <dbReference type="EMBL" id="PRY50116.1"/>
    </source>
</evidence>
<dbReference type="GO" id="GO:0031956">
    <property type="term" value="F:medium-chain fatty acid-CoA ligase activity"/>
    <property type="evidence" value="ECO:0007669"/>
    <property type="project" value="TreeGrafter"/>
</dbReference>
<dbReference type="Proteomes" id="UP000239210">
    <property type="component" value="Unassembled WGS sequence"/>
</dbReference>
<dbReference type="Pfam" id="PF13193">
    <property type="entry name" value="AMP-binding_C"/>
    <property type="match status" value="1"/>
</dbReference>
<dbReference type="InterPro" id="IPR042099">
    <property type="entry name" value="ANL_N_sf"/>
</dbReference>
<evidence type="ECO:0000256" key="2">
    <source>
        <dbReference type="ARBA" id="ARBA00022598"/>
    </source>
</evidence>
<dbReference type="PROSITE" id="PS00455">
    <property type="entry name" value="AMP_BINDING"/>
    <property type="match status" value="1"/>
</dbReference>
<gene>
    <name evidence="5" type="ORF">LY71_104153</name>
</gene>